<evidence type="ECO:0000313" key="2">
    <source>
        <dbReference type="Proteomes" id="UP001162131"/>
    </source>
</evidence>
<dbReference type="Pfam" id="PF14933">
    <property type="entry name" value="CEP19"/>
    <property type="match status" value="1"/>
</dbReference>
<name>A0AAU9JAS1_9CILI</name>
<gene>
    <name evidence="1" type="ORF">BSTOLATCC_MIC36162</name>
</gene>
<accession>A0AAU9JAS1</accession>
<dbReference type="Proteomes" id="UP001162131">
    <property type="component" value="Unassembled WGS sequence"/>
</dbReference>
<protein>
    <submittedName>
        <fullName evidence="1">Uncharacterized protein</fullName>
    </submittedName>
</protein>
<dbReference type="EMBL" id="CAJZBQ010000036">
    <property type="protein sequence ID" value="CAG9324370.1"/>
    <property type="molecule type" value="Genomic_DNA"/>
</dbReference>
<keyword evidence="2" id="KW-1185">Reference proteome</keyword>
<evidence type="ECO:0000313" key="1">
    <source>
        <dbReference type="EMBL" id="CAG9324370.1"/>
    </source>
</evidence>
<comment type="caution">
    <text evidence="1">The sequence shown here is derived from an EMBL/GenBank/DDBJ whole genome shotgun (WGS) entry which is preliminary data.</text>
</comment>
<dbReference type="AlphaFoldDB" id="A0AAU9JAS1"/>
<organism evidence="1 2">
    <name type="scientific">Blepharisma stoltei</name>
    <dbReference type="NCBI Taxonomy" id="1481888"/>
    <lineage>
        <taxon>Eukaryota</taxon>
        <taxon>Sar</taxon>
        <taxon>Alveolata</taxon>
        <taxon>Ciliophora</taxon>
        <taxon>Postciliodesmatophora</taxon>
        <taxon>Heterotrichea</taxon>
        <taxon>Heterotrichida</taxon>
        <taxon>Blepharismidae</taxon>
        <taxon>Blepharisma</taxon>
    </lineage>
</organism>
<dbReference type="InterPro" id="IPR029412">
    <property type="entry name" value="CEP19"/>
</dbReference>
<reference evidence="1" key="1">
    <citation type="submission" date="2021-09" db="EMBL/GenBank/DDBJ databases">
        <authorList>
            <consortium name="AG Swart"/>
            <person name="Singh M."/>
            <person name="Singh A."/>
            <person name="Seah K."/>
            <person name="Emmerich C."/>
        </authorList>
    </citation>
    <scope>NUCLEOTIDE SEQUENCE</scope>
    <source>
        <strain evidence="1">ATCC30299</strain>
    </source>
</reference>
<sequence>MSNQTQQTDFVPKRYGLQYSPPSITLEYFVPSKKKLYHHKMELRELDPAHDPADWLDYLRQNHGLYIDPRIVDESQLINLIEHLQSQISYGGIDFNNLSPEEIEEYKRQVDEMNNYGQNENYYLYGNQEEYSDEEEASDLEIDFDFKLK</sequence>
<proteinExistence type="predicted"/>